<dbReference type="PANTHER" id="PTHR30032">
    <property type="entry name" value="N-ACETYLMURAMOYL-L-ALANINE AMIDASE-RELATED"/>
    <property type="match status" value="1"/>
</dbReference>
<dbReference type="InterPro" id="IPR013486">
    <property type="entry name" value="SpoIID/LytB"/>
</dbReference>
<dbReference type="RefSeq" id="WP_245963078.1">
    <property type="nucleotide sequence ID" value="NZ_RKRE01000002.1"/>
</dbReference>
<evidence type="ECO:0000313" key="2">
    <source>
        <dbReference type="EMBL" id="RPF46759.1"/>
    </source>
</evidence>
<dbReference type="PANTHER" id="PTHR30032:SF4">
    <property type="entry name" value="AMIDASE ENHANCER"/>
    <property type="match status" value="1"/>
</dbReference>
<sequence>MRLRCGLFLLAVAVAAFVCRFYAPSWRHQVEIRPVGEQIRLYRHATGRVEILPLEEYVVGVVAAEMPAAFPLEALKAQAVAARTYALRRILGGGVANRLHPEADLCDDPQHGQAYLDREELKRRWGPLGYYRYYYRVRRAVEETEGLVLTYQGQLIEPVYHASCGGRTESAGEIWQVDLPYLRSVPCPYDAYPEPVEKRSFTIAAVERALSPNGGVMPAAAGGGKPFTMELTRVTAAGRPKKVVVNGVAFRATEVRERLGLKSSRFTWRIEGDRLCFTTIGYGHGVGLCQYGAKGMAEHGYNFRQILTHYYSGVKVTKYPGV</sequence>
<reference evidence="2 3" key="1">
    <citation type="submission" date="2018-11" db="EMBL/GenBank/DDBJ databases">
        <title>Genomic Encyclopedia of Type Strains, Phase IV (KMG-IV): sequencing the most valuable type-strain genomes for metagenomic binning, comparative biology and taxonomic classification.</title>
        <authorList>
            <person name="Goeker M."/>
        </authorList>
    </citation>
    <scope>NUCLEOTIDE SEQUENCE [LARGE SCALE GENOMIC DNA]</scope>
    <source>
        <strain evidence="2 3">DSM 102936</strain>
    </source>
</reference>
<dbReference type="InterPro" id="IPR014225">
    <property type="entry name" value="Spore_II_D_firmicutes"/>
</dbReference>
<comment type="caution">
    <text evidence="2">The sequence shown here is derived from an EMBL/GenBank/DDBJ whole genome shotgun (WGS) entry which is preliminary data.</text>
</comment>
<dbReference type="Pfam" id="PF08486">
    <property type="entry name" value="SpoIID"/>
    <property type="match status" value="1"/>
</dbReference>
<dbReference type="GO" id="GO:0030288">
    <property type="term" value="C:outer membrane-bounded periplasmic space"/>
    <property type="evidence" value="ECO:0007669"/>
    <property type="project" value="TreeGrafter"/>
</dbReference>
<dbReference type="InterPro" id="IPR051922">
    <property type="entry name" value="Bact_Sporulation_Assoc"/>
</dbReference>
<dbReference type="NCBIfam" id="TIGR02669">
    <property type="entry name" value="SpoIID_LytB"/>
    <property type="match status" value="1"/>
</dbReference>
<organism evidence="2 3">
    <name type="scientific">Thermodesulfitimonas autotrophica</name>
    <dbReference type="NCBI Taxonomy" id="1894989"/>
    <lineage>
        <taxon>Bacteria</taxon>
        <taxon>Bacillati</taxon>
        <taxon>Bacillota</taxon>
        <taxon>Clostridia</taxon>
        <taxon>Thermoanaerobacterales</taxon>
        <taxon>Thermoanaerobacteraceae</taxon>
        <taxon>Thermodesulfitimonas</taxon>
    </lineage>
</organism>
<dbReference type="EMBL" id="RKRE01000002">
    <property type="protein sequence ID" value="RPF46759.1"/>
    <property type="molecule type" value="Genomic_DNA"/>
</dbReference>
<evidence type="ECO:0000259" key="1">
    <source>
        <dbReference type="Pfam" id="PF08486"/>
    </source>
</evidence>
<dbReference type="Proteomes" id="UP000282654">
    <property type="component" value="Unassembled WGS sequence"/>
</dbReference>
<feature type="domain" description="Sporulation stage II protein D amidase enhancer LytB N-terminal" evidence="1">
    <location>
        <begin position="43"/>
        <end position="151"/>
    </location>
</feature>
<dbReference type="NCBIfam" id="TIGR02870">
    <property type="entry name" value="spore_II_D"/>
    <property type="match status" value="1"/>
</dbReference>
<dbReference type="InterPro" id="IPR013693">
    <property type="entry name" value="SpoIID/LytB_N"/>
</dbReference>
<name>A0A3N5ANU1_9THEO</name>
<proteinExistence type="predicted"/>
<evidence type="ECO:0000313" key="3">
    <source>
        <dbReference type="Proteomes" id="UP000282654"/>
    </source>
</evidence>
<protein>
    <submittedName>
        <fullName evidence="2">Stage II sporulation protein D</fullName>
    </submittedName>
</protein>
<keyword evidence="3" id="KW-1185">Reference proteome</keyword>
<gene>
    <name evidence="2" type="ORF">EDD75_1017</name>
</gene>
<dbReference type="GO" id="GO:0030435">
    <property type="term" value="P:sporulation resulting in formation of a cellular spore"/>
    <property type="evidence" value="ECO:0007669"/>
    <property type="project" value="InterPro"/>
</dbReference>
<accession>A0A3N5ANU1</accession>
<dbReference type="AlphaFoldDB" id="A0A3N5ANU1"/>